<keyword evidence="1" id="KW-0614">Plasmid</keyword>
<accession>Q8KK62</accession>
<reference evidence="1" key="10">
    <citation type="journal article" date="2002" name="J. Bacteriol.">
        <title>Complete nucleotide sequence of plasmid Rts1: implications for evolution of large plasmid Genomes.</title>
        <authorList>
            <person name="Murata T."/>
            <person name="Ohnishi M."/>
            <person name="Ara T."/>
            <person name="Kaneko J."/>
            <person name="Han C.-G."/>
            <person name="Li Y.F."/>
            <person name="Takashima K."/>
            <person name="Nojima H."/>
            <person name="Nakayama K."/>
            <person name="Kaji A."/>
            <person name="Kamio Y."/>
            <person name="Miki T."/>
            <person name="Mori H."/>
            <person name="Ohtsubo E."/>
            <person name="Terawaki Y."/>
            <person name="Hayashi T."/>
        </authorList>
    </citation>
    <scope>NUCLEOTIDE SEQUENCE</scope>
    <source>
        <strain evidence="1">UR-75</strain>
        <plasmid evidence="1">Rts1</plasmid>
    </source>
</reference>
<reference evidence="1" key="9">
    <citation type="journal article" date="1996" name="Biochem. Biophys. Res. Commun.">
        <title>A new plasmid-encoded proteic killer gene system: cloning, sequencing, and analyzing hig locus of plasmid Rts1.</title>
        <authorList>
            <person name="Tian Q.B."/>
            <person name="Ohnishi M."/>
            <person name="Tabuchi A."/>
            <person name="Terawaki Y."/>
        </authorList>
    </citation>
    <scope>NUCLEOTIDE SEQUENCE</scope>
    <source>
        <strain evidence="1">UR-75</strain>
        <plasmid evidence="1">Rts1</plasmid>
    </source>
</reference>
<sequence>MMMKSIMPSRSVTSLLAREVSLLGEKMGEAMTQCRNSKEEAALEDALQNLARVKSTLDKAVN</sequence>
<reference evidence="1" key="8">
    <citation type="journal article" date="1994" name="J. Mol. Biol.">
        <title>Molecular cloning and expression of a novel hydroxymethylcytosine-specific restriction enzyme (PvuRts1I) modulated by glucosylation of DNA.</title>
        <authorList>
            <person name="Janosi L."/>
            <person name="Yonemitsu H."/>
            <person name="Hong H."/>
            <person name="Kaji A."/>
        </authorList>
    </citation>
    <scope>NUCLEOTIDE SEQUENCE</scope>
    <source>
        <strain evidence="1">UR-75</strain>
        <plasmid evidence="1">Rts1</plasmid>
    </source>
</reference>
<reference evidence="1" key="7">
    <citation type="journal article" date="1991" name="J. Bacteriol.">
        <title>Three short fragments of Rts1 DNA are responsible for the temperature-sensitive growth phenotype (Tsg) of host bacteria.</title>
        <authorList>
            <person name="Mochida S."/>
            <person name="Tsuchiya H."/>
            <person name="Mori K."/>
            <person name="Kaji A."/>
        </authorList>
    </citation>
    <scope>NUCLEOTIDE SEQUENCE</scope>
    <source>
        <strain evidence="1">UR-75</strain>
        <plasmid evidence="1">Rts1</plasmid>
    </source>
</reference>
<geneLocation type="plasmid" evidence="1">
    <name>Rts1</name>
</geneLocation>
<reference evidence="1" key="3">
    <citation type="journal article" date="1984" name="J. Bacteriol.">
        <title>Complete nucleotide sequence of mini-Rts1 and its copy mutant.</title>
        <authorList>
            <person name="Kamio Y."/>
            <person name="Tabuchi A."/>
            <person name="Itoh Y."/>
            <person name="Katagiri H."/>
            <person name="Terawaki Y."/>
        </authorList>
    </citation>
    <scope>NUCLEOTIDE SEQUENCE</scope>
    <source>
        <strain evidence="1">UR-75</strain>
        <plasmid evidence="1">Rts1</plasmid>
    </source>
</reference>
<dbReference type="EMBL" id="AP004237">
    <property type="protein sequence ID" value="BAB93659.1"/>
    <property type="molecule type" value="Genomic_DNA"/>
</dbReference>
<gene>
    <name evidence="1" type="primary">orf96</name>
</gene>
<protein>
    <submittedName>
        <fullName evidence="1">Uncharacterized protein</fullName>
    </submittedName>
</protein>
<reference evidence="1" key="6">
    <citation type="journal article" date="1988" name="Plasmid">
        <title>Nucleotide sequence and copy control function of the extension of the incI region (incI-b) of Rts 1.</title>
        <authorList>
            <person name="Nozue H."/>
            <person name="Tsuchiya K."/>
            <person name="Kamio Y."/>
        </authorList>
    </citation>
    <scope>NUCLEOTIDE SEQUENCE</scope>
    <source>
        <strain evidence="1">UR-75</strain>
        <plasmid evidence="1">Rts1</plasmid>
    </source>
</reference>
<reference evidence="1" key="1">
    <citation type="journal article" date="1968" name="Nature">
        <title>Temperature sensitivity of cell growth in Escherichia coli associated with the temperature sensitive R(KM) factor.</title>
        <authorList>
            <person name="Terawaki Y."/>
            <person name="Kakizawa Y."/>
            <person name="Takayasu H."/>
            <person name="Yoshikawa M."/>
        </authorList>
    </citation>
    <scope>NUCLEOTIDE SEQUENCE</scope>
    <source>
        <strain evidence="1">UR-75</strain>
        <plasmid evidence="1">Rts1</plasmid>
    </source>
</reference>
<name>Q8KK62_PROVU</name>
<reference evidence="1" key="2">
    <citation type="journal article" date="1983" name="J. Bacteriol.">
        <title>Nucleotide sequence of an incompatibility region of mini-Rts1 that contains five direct repeats.</title>
        <authorList>
            <person name="Kamio Y."/>
            <person name="Terawaki Y."/>
        </authorList>
    </citation>
    <scope>NUCLEOTIDE SEQUENCE</scope>
    <source>
        <strain evidence="1">UR-75</strain>
        <plasmid evidence="1">Rts1</plasmid>
    </source>
</reference>
<reference evidence="1" key="4">
    <citation type="journal article" date="1985" name="J. Bacteriol.">
        <title>Organization of the Tn6-related kanamycin resistance transposon Tn2680 carrying two copies of IS26 and an IS903 variant, IS903. B.</title>
        <authorList>
            <person name="Mollet B."/>
            <person name="Clerget M."/>
            <person name="Meyer J."/>
            <person name="Iida S."/>
        </authorList>
    </citation>
    <scope>NUCLEOTIDE SEQUENCE</scope>
    <source>
        <strain evidence="1">UR-75</strain>
        <plasmid evidence="1">Rts1</plasmid>
    </source>
</reference>
<evidence type="ECO:0000313" key="1">
    <source>
        <dbReference type="EMBL" id="BAB93659.1"/>
    </source>
</evidence>
<reference evidence="1" key="5">
    <citation type="journal article" date="1988" name="J. Bacteriol.">
        <title>Nucleotide sequence of an Rts1 fragment causing temperature-dependent instability.</title>
        <authorList>
            <person name="Tanaka M."/>
            <person name="Okawa N."/>
            <person name="Mori K."/>
            <person name="Suyama Y."/>
            <person name="Kaji A."/>
        </authorList>
    </citation>
    <scope>NUCLEOTIDE SEQUENCE</scope>
    <source>
        <strain evidence="1">UR-75</strain>
        <plasmid evidence="1">Rts1</plasmid>
    </source>
</reference>
<dbReference type="AlphaFoldDB" id="Q8KK62"/>
<organism evidence="1">
    <name type="scientific">Proteus vulgaris</name>
    <dbReference type="NCBI Taxonomy" id="585"/>
    <lineage>
        <taxon>Bacteria</taxon>
        <taxon>Pseudomonadati</taxon>
        <taxon>Pseudomonadota</taxon>
        <taxon>Gammaproteobacteria</taxon>
        <taxon>Enterobacterales</taxon>
        <taxon>Morganellaceae</taxon>
        <taxon>Proteus</taxon>
    </lineage>
</organism>
<proteinExistence type="predicted"/>